<proteinExistence type="predicted"/>
<protein>
    <submittedName>
        <fullName evidence="1">3-methyladenine DNA glycosylase AlkC</fullName>
    </submittedName>
</protein>
<keyword evidence="2" id="KW-1185">Reference proteome</keyword>
<dbReference type="EMBL" id="JAVDVX010000001">
    <property type="protein sequence ID" value="MDR7088413.1"/>
    <property type="molecule type" value="Genomic_DNA"/>
</dbReference>
<dbReference type="Gene3D" id="1.25.40.290">
    <property type="entry name" value="ARM repeat domains"/>
    <property type="match status" value="1"/>
</dbReference>
<dbReference type="Proteomes" id="UP001253595">
    <property type="component" value="Unassembled WGS sequence"/>
</dbReference>
<dbReference type="InterPro" id="IPR016024">
    <property type="entry name" value="ARM-type_fold"/>
</dbReference>
<organism evidence="1 2">
    <name type="scientific">Cellvibrio fibrivorans</name>
    <dbReference type="NCBI Taxonomy" id="126350"/>
    <lineage>
        <taxon>Bacteria</taxon>
        <taxon>Pseudomonadati</taxon>
        <taxon>Pseudomonadota</taxon>
        <taxon>Gammaproteobacteria</taxon>
        <taxon>Cellvibrionales</taxon>
        <taxon>Cellvibrionaceae</taxon>
        <taxon>Cellvibrio</taxon>
    </lineage>
</organism>
<sequence>MSDADKSPLMKDGLGGHAIKRIAKSVALVVPGFNAKAFQKDAECGLDALELKARVHHLIAVLHRHYDLPFKKLSEYLQDLPDVWDRGSAADNKAGFAAWPLIDYVAIHGLQHPKEALQTLEKLTPMFSAEFAIRPFIQQHTDITYAKLLEWCEHPSEHVRRLASEGSRPRLPWGIRLPQFIKNPEPLVGLLEKLKTDESLYVRRSVANNLNDISKDNPAWMINLCDRWLTDSNEHTDWIVKHALRSLVKAGDVRVFPLLGYAAKPSVTVSDITLSKKRIAVGDSIGFSCTITGGKKAQNLVIDYVVYFMKANGKLAPKVFKLKNIMLAANESIAITKNHSFKPITTRRYYAGTHQLAIQVNGKEVARSDFYLGD</sequence>
<dbReference type="SUPFAM" id="SSF48371">
    <property type="entry name" value="ARM repeat"/>
    <property type="match status" value="1"/>
</dbReference>
<gene>
    <name evidence="1" type="ORF">J2X05_000416</name>
</gene>
<accession>A0ABU1UT99</accession>
<dbReference type="RefSeq" id="WP_310068019.1">
    <property type="nucleotide sequence ID" value="NZ_JAVDVX010000001.1"/>
</dbReference>
<name>A0ABU1UT99_9GAMM</name>
<evidence type="ECO:0000313" key="2">
    <source>
        <dbReference type="Proteomes" id="UP001253595"/>
    </source>
</evidence>
<reference evidence="1 2" key="1">
    <citation type="submission" date="2023-07" db="EMBL/GenBank/DDBJ databases">
        <title>Sorghum-associated microbial communities from plants grown in Nebraska, USA.</title>
        <authorList>
            <person name="Schachtman D."/>
        </authorList>
    </citation>
    <scope>NUCLEOTIDE SEQUENCE [LARGE SCALE GENOMIC DNA]</scope>
    <source>
        <strain evidence="1 2">BE190</strain>
    </source>
</reference>
<comment type="caution">
    <text evidence="1">The sequence shown here is derived from an EMBL/GenBank/DDBJ whole genome shotgun (WGS) entry which is preliminary data.</text>
</comment>
<evidence type="ECO:0000313" key="1">
    <source>
        <dbReference type="EMBL" id="MDR7088413.1"/>
    </source>
</evidence>